<reference evidence="2" key="1">
    <citation type="journal article" date="2023" name="Mol. Plant Microbe Interact.">
        <title>Elucidating the Obligate Nature and Biological Capacity of an Invasive Fungal Corn Pathogen.</title>
        <authorList>
            <person name="MacCready J.S."/>
            <person name="Roggenkamp E.M."/>
            <person name="Gdanetz K."/>
            <person name="Chilvers M.I."/>
        </authorList>
    </citation>
    <scope>NUCLEOTIDE SEQUENCE</scope>
    <source>
        <strain evidence="2">PM02</strain>
    </source>
</reference>
<protein>
    <submittedName>
        <fullName evidence="2">Uncharacterized protein</fullName>
    </submittedName>
</protein>
<gene>
    <name evidence="2" type="ORF">P8C59_007539</name>
</gene>
<evidence type="ECO:0000313" key="2">
    <source>
        <dbReference type="EMBL" id="KAK2073245.1"/>
    </source>
</evidence>
<feature type="region of interest" description="Disordered" evidence="1">
    <location>
        <begin position="119"/>
        <end position="149"/>
    </location>
</feature>
<dbReference type="AlphaFoldDB" id="A0AAD9MFN6"/>
<organism evidence="2 3">
    <name type="scientific">Phyllachora maydis</name>
    <dbReference type="NCBI Taxonomy" id="1825666"/>
    <lineage>
        <taxon>Eukaryota</taxon>
        <taxon>Fungi</taxon>
        <taxon>Dikarya</taxon>
        <taxon>Ascomycota</taxon>
        <taxon>Pezizomycotina</taxon>
        <taxon>Sordariomycetes</taxon>
        <taxon>Sordariomycetidae</taxon>
        <taxon>Phyllachorales</taxon>
        <taxon>Phyllachoraceae</taxon>
        <taxon>Phyllachora</taxon>
    </lineage>
</organism>
<name>A0AAD9MFN6_9PEZI</name>
<evidence type="ECO:0000313" key="3">
    <source>
        <dbReference type="Proteomes" id="UP001217918"/>
    </source>
</evidence>
<evidence type="ECO:0000256" key="1">
    <source>
        <dbReference type="SAM" id="MobiDB-lite"/>
    </source>
</evidence>
<proteinExistence type="predicted"/>
<dbReference type="EMBL" id="JAQQPM010000006">
    <property type="protein sequence ID" value="KAK2073245.1"/>
    <property type="molecule type" value="Genomic_DNA"/>
</dbReference>
<dbReference type="Proteomes" id="UP001217918">
    <property type="component" value="Unassembled WGS sequence"/>
</dbReference>
<keyword evidence="3" id="KW-1185">Reference proteome</keyword>
<feature type="compositionally biased region" description="Polar residues" evidence="1">
    <location>
        <begin position="132"/>
        <end position="149"/>
    </location>
</feature>
<sequence>MEWAKQQYNKQYDAWVPWLEDLYLRYFTKDNKASYSTKRNLEKTKVSGLDQIDKLQDGVNDLAAGQVGQGGIAQPIGDAFSKQAINRAERQGKNDKGGYLPDQGGVLARGGDSLLGGVADGGRKAAGAAQDGLSSTSNGNLQVSLQSSP</sequence>
<comment type="caution">
    <text evidence="2">The sequence shown here is derived from an EMBL/GenBank/DDBJ whole genome shotgun (WGS) entry which is preliminary data.</text>
</comment>
<accession>A0AAD9MFN6</accession>